<evidence type="ECO:0000313" key="13">
    <source>
        <dbReference type="EMBL" id="KAJ8768298.1"/>
    </source>
</evidence>
<dbReference type="Gene3D" id="3.80.10.10">
    <property type="entry name" value="Ribonuclease Inhibitor"/>
    <property type="match status" value="5"/>
</dbReference>
<keyword evidence="4" id="KW-0433">Leucine-rich repeat</keyword>
<evidence type="ECO:0000256" key="5">
    <source>
        <dbReference type="ARBA" id="ARBA00022692"/>
    </source>
</evidence>
<dbReference type="SUPFAM" id="SSF52047">
    <property type="entry name" value="RNI-like"/>
    <property type="match status" value="1"/>
</dbReference>
<reference evidence="13 14" key="1">
    <citation type="submission" date="2021-09" db="EMBL/GenBank/DDBJ databases">
        <title>Genomic insights and catalytic innovation underlie evolution of tropane alkaloids biosynthesis.</title>
        <authorList>
            <person name="Wang Y.-J."/>
            <person name="Tian T."/>
            <person name="Huang J.-P."/>
            <person name="Huang S.-X."/>
        </authorList>
    </citation>
    <scope>NUCLEOTIDE SEQUENCE [LARGE SCALE GENOMIC DNA]</scope>
    <source>
        <strain evidence="13">KIB-2018</strain>
        <tissue evidence="13">Leaf</tissue>
    </source>
</reference>
<dbReference type="Pfam" id="PF00560">
    <property type="entry name" value="LRR_1"/>
    <property type="match status" value="4"/>
</dbReference>
<evidence type="ECO:0000313" key="14">
    <source>
        <dbReference type="Proteomes" id="UP001159364"/>
    </source>
</evidence>
<evidence type="ECO:0000256" key="7">
    <source>
        <dbReference type="ARBA" id="ARBA00022989"/>
    </source>
</evidence>
<evidence type="ECO:0000256" key="3">
    <source>
        <dbReference type="ARBA" id="ARBA00022475"/>
    </source>
</evidence>
<dbReference type="AlphaFoldDB" id="A0AAV8TNG0"/>
<keyword evidence="11" id="KW-0732">Signal</keyword>
<evidence type="ECO:0000256" key="1">
    <source>
        <dbReference type="ARBA" id="ARBA00004251"/>
    </source>
</evidence>
<feature type="signal peptide" evidence="11">
    <location>
        <begin position="1"/>
        <end position="20"/>
    </location>
</feature>
<evidence type="ECO:0000256" key="8">
    <source>
        <dbReference type="ARBA" id="ARBA00023136"/>
    </source>
</evidence>
<dbReference type="SMART" id="SM00365">
    <property type="entry name" value="LRR_SD22"/>
    <property type="match status" value="9"/>
</dbReference>
<proteinExistence type="inferred from homology"/>
<evidence type="ECO:0000259" key="12">
    <source>
        <dbReference type="Pfam" id="PF08263"/>
    </source>
</evidence>
<dbReference type="EMBL" id="JAIWQS010000004">
    <property type="protein sequence ID" value="KAJ8768298.1"/>
    <property type="molecule type" value="Genomic_DNA"/>
</dbReference>
<keyword evidence="6" id="KW-0677">Repeat</keyword>
<dbReference type="SMART" id="SM00369">
    <property type="entry name" value="LRR_TYP"/>
    <property type="match status" value="10"/>
</dbReference>
<dbReference type="FunFam" id="3.80.10.10:FF:000213">
    <property type="entry name" value="Tyrosine-sulfated glycopeptide receptor 1"/>
    <property type="match status" value="1"/>
</dbReference>
<gene>
    <name evidence="13" type="ORF">K2173_021238</name>
</gene>
<keyword evidence="5 10" id="KW-0812">Transmembrane</keyword>
<dbReference type="SUPFAM" id="SSF52058">
    <property type="entry name" value="L domain-like"/>
    <property type="match status" value="3"/>
</dbReference>
<feature type="transmembrane region" description="Helical" evidence="10">
    <location>
        <begin position="942"/>
        <end position="964"/>
    </location>
</feature>
<accession>A0AAV8TNG0</accession>
<evidence type="ECO:0000256" key="11">
    <source>
        <dbReference type="SAM" id="SignalP"/>
    </source>
</evidence>
<comment type="caution">
    <text evidence="13">The sequence shown here is derived from an EMBL/GenBank/DDBJ whole genome shotgun (WGS) entry which is preliminary data.</text>
</comment>
<organism evidence="13 14">
    <name type="scientific">Erythroxylum novogranatense</name>
    <dbReference type="NCBI Taxonomy" id="1862640"/>
    <lineage>
        <taxon>Eukaryota</taxon>
        <taxon>Viridiplantae</taxon>
        <taxon>Streptophyta</taxon>
        <taxon>Embryophyta</taxon>
        <taxon>Tracheophyta</taxon>
        <taxon>Spermatophyta</taxon>
        <taxon>Magnoliopsida</taxon>
        <taxon>eudicotyledons</taxon>
        <taxon>Gunneridae</taxon>
        <taxon>Pentapetalae</taxon>
        <taxon>rosids</taxon>
        <taxon>fabids</taxon>
        <taxon>Malpighiales</taxon>
        <taxon>Erythroxylaceae</taxon>
        <taxon>Erythroxylum</taxon>
    </lineage>
</organism>
<dbReference type="Proteomes" id="UP001159364">
    <property type="component" value="Linkage Group LG04"/>
</dbReference>
<dbReference type="Pfam" id="PF08263">
    <property type="entry name" value="LRRNT_2"/>
    <property type="match status" value="1"/>
</dbReference>
<dbReference type="PANTHER" id="PTHR48062">
    <property type="entry name" value="RECEPTOR-LIKE PROTEIN 14"/>
    <property type="match status" value="1"/>
</dbReference>
<dbReference type="FunFam" id="3.80.10.10:FF:000095">
    <property type="entry name" value="LRR receptor-like serine/threonine-protein kinase GSO1"/>
    <property type="match status" value="1"/>
</dbReference>
<dbReference type="InterPro" id="IPR051502">
    <property type="entry name" value="RLP_Defense_Trigger"/>
</dbReference>
<keyword evidence="14" id="KW-1185">Reference proteome</keyword>
<dbReference type="PROSITE" id="PS51450">
    <property type="entry name" value="LRR"/>
    <property type="match status" value="3"/>
</dbReference>
<dbReference type="InterPro" id="IPR001611">
    <property type="entry name" value="Leu-rich_rpt"/>
</dbReference>
<comment type="similarity">
    <text evidence="2">Belongs to the RLP family.</text>
</comment>
<evidence type="ECO:0000256" key="4">
    <source>
        <dbReference type="ARBA" id="ARBA00022614"/>
    </source>
</evidence>
<keyword evidence="3" id="KW-1003">Cell membrane</keyword>
<evidence type="ECO:0000256" key="6">
    <source>
        <dbReference type="ARBA" id="ARBA00022737"/>
    </source>
</evidence>
<dbReference type="Pfam" id="PF13855">
    <property type="entry name" value="LRR_8"/>
    <property type="match status" value="4"/>
</dbReference>
<dbReference type="GO" id="GO:0005886">
    <property type="term" value="C:plasma membrane"/>
    <property type="evidence" value="ECO:0007669"/>
    <property type="project" value="UniProtKB-SubCell"/>
</dbReference>
<dbReference type="PRINTS" id="PR00019">
    <property type="entry name" value="LEURICHRPT"/>
</dbReference>
<name>A0AAV8TNG0_9ROSI</name>
<dbReference type="InterPro" id="IPR032675">
    <property type="entry name" value="LRR_dom_sf"/>
</dbReference>
<protein>
    <recommendedName>
        <fullName evidence="12">Leucine-rich repeat-containing N-terminal plant-type domain-containing protein</fullName>
    </recommendedName>
</protein>
<keyword evidence="7 10" id="KW-1133">Transmembrane helix</keyword>
<dbReference type="InterPro" id="IPR013210">
    <property type="entry name" value="LRR_N_plant-typ"/>
</dbReference>
<dbReference type="Pfam" id="PF13516">
    <property type="entry name" value="LRR_6"/>
    <property type="match status" value="2"/>
</dbReference>
<keyword evidence="9" id="KW-0325">Glycoprotein</keyword>
<feature type="domain" description="Leucine-rich repeat-containing N-terminal plant-type" evidence="12">
    <location>
        <begin position="29"/>
        <end position="68"/>
    </location>
</feature>
<sequence length="1000" mass="111780">MVRTIKLWVVTIMVILEGWFHDIGYGCLEHERQALLELRSSFNVPHALFLSSWGIEADCCSWYRVKCDQSTRRVIRLDLSSETDLISGDWYLNASLFLPFEELSYLSLKASDIVGCVENEGFERLSKLGNLETLDLSFNKFNNSILPSLNHLPSLLNLDLTNNGLNGKIDPKDLNNLTSLEELDLGFNEIEGFKSVQGDEETLELSNLEFLDLSYNHFDNNVLSYLSGLPSLISLYINNNRIKGSIDVTELDALSQLQELNLGGNAITEFVASTGFPYLKSLETLDLSFSILHDGVLQTMEKLTSLHSLNLRNCGLIGHAPHSLCELKHLQQLDIGYNNLTSILPLCMANFTSLQQLDLSHNNFSGDISPLKSLTSIQSLSLSFNHFQIPMSLSPLLNLSTLKTLDVSGNEIYTETKEQVLAPKFQLQSLLLSGYGGGGTFPRFLYHQHDLHEIDLSHLKLRGGFPHWLLENNTDLQFLSLVNNSLSGPLKLPVQSQMNLSYLQISDNDLHGQIPKEMGLQFPMLRTLEMANNGLNGTIPSSFGNMTILVLLDLANNALSGELPEQLIKGCYKLRDLRLSNNSLQGQIFPRNSTATNLEWFRLDGNQFSGSIPNSLSKSSFLIVLDSSHNNLSGIVPQWLRNMSYLRVLDLSNNNMVGNLPPGFSPPNIEQVYLSNNRFQGSLKKAFHDCSKLMALDLSHNNLTGRIPKWFANCSQLSYLILKDNRFEGEIPVELCKLYKLNLIDLSSNNLCGHILTCLRFSGKLDDKFDDLADPRNTSTLVRAEFTTKSISYSYIGKILVYISGLDLSSNNLTGEIPQALGNLSMIKALNLSHNKLQGPIPPTFSNLQQLESLDLSYNRLEGNIPPQLPQLHYLSDFSVAHNNLSGRTPDMVAQFATFDKSSYEGNPFLCGPPLPNSCDAGSPSQNATKYQEDNGFLDKNAFYGSFGASYLMVLLGIAAVLYINPYWKQVWFHYVEVVINSCHSFVVDNLPVMPKFRFS</sequence>
<evidence type="ECO:0000256" key="2">
    <source>
        <dbReference type="ARBA" id="ARBA00009592"/>
    </source>
</evidence>
<evidence type="ECO:0000256" key="10">
    <source>
        <dbReference type="SAM" id="Phobius"/>
    </source>
</evidence>
<evidence type="ECO:0000256" key="9">
    <source>
        <dbReference type="ARBA" id="ARBA00023180"/>
    </source>
</evidence>
<feature type="chain" id="PRO_5043922494" description="Leucine-rich repeat-containing N-terminal plant-type domain-containing protein" evidence="11">
    <location>
        <begin position="21"/>
        <end position="1000"/>
    </location>
</feature>
<comment type="subcellular location">
    <subcellularLocation>
        <location evidence="1">Cell membrane</location>
        <topology evidence="1">Single-pass type I membrane protein</topology>
    </subcellularLocation>
</comment>
<dbReference type="InterPro" id="IPR025875">
    <property type="entry name" value="Leu-rich_rpt_4"/>
</dbReference>
<keyword evidence="8 10" id="KW-0472">Membrane</keyword>
<dbReference type="PANTHER" id="PTHR48062:SF21">
    <property type="entry name" value="RECEPTOR-LIKE PROTEIN 12"/>
    <property type="match status" value="1"/>
</dbReference>
<dbReference type="InterPro" id="IPR003591">
    <property type="entry name" value="Leu-rich_rpt_typical-subtyp"/>
</dbReference>
<dbReference type="Pfam" id="PF12799">
    <property type="entry name" value="LRR_4"/>
    <property type="match status" value="1"/>
</dbReference>